<dbReference type="Proteomes" id="UP000236584">
    <property type="component" value="Chromosome"/>
</dbReference>
<gene>
    <name evidence="1" type="ORF">C2R22_05215</name>
</gene>
<dbReference type="InterPro" id="IPR055927">
    <property type="entry name" value="DUF7504"/>
</dbReference>
<evidence type="ECO:0000313" key="2">
    <source>
        <dbReference type="Proteomes" id="UP000236584"/>
    </source>
</evidence>
<dbReference type="KEGG" id="srub:C2R22_05215"/>
<proteinExistence type="predicted"/>
<keyword evidence="2" id="KW-1185">Reference proteome</keyword>
<dbReference type="GeneID" id="35591467"/>
<evidence type="ECO:0008006" key="3">
    <source>
        <dbReference type="Google" id="ProtNLM"/>
    </source>
</evidence>
<organism evidence="1 2">
    <name type="scientific">Salinigranum rubrum</name>
    <dbReference type="NCBI Taxonomy" id="755307"/>
    <lineage>
        <taxon>Archaea</taxon>
        <taxon>Methanobacteriati</taxon>
        <taxon>Methanobacteriota</taxon>
        <taxon>Stenosarchaea group</taxon>
        <taxon>Halobacteria</taxon>
        <taxon>Halobacteriales</taxon>
        <taxon>Haloferacaceae</taxon>
        <taxon>Salinigranum</taxon>
    </lineage>
</organism>
<dbReference type="RefSeq" id="WP_103424820.1">
    <property type="nucleotide sequence ID" value="NZ_CP026309.1"/>
</dbReference>
<accession>A0A2I8VGS9</accession>
<dbReference type="OrthoDB" id="109251at2157"/>
<reference evidence="1 2" key="1">
    <citation type="submission" date="2018-01" db="EMBL/GenBank/DDBJ databases">
        <title>Complete genome sequence of Salinigranum rubrum GX10T, an extremely halophilic archaeon isolated from a marine solar saltern.</title>
        <authorList>
            <person name="Han S."/>
        </authorList>
    </citation>
    <scope>NUCLEOTIDE SEQUENCE [LARGE SCALE GENOMIC DNA]</scope>
    <source>
        <strain evidence="1 2">GX10</strain>
    </source>
</reference>
<evidence type="ECO:0000313" key="1">
    <source>
        <dbReference type="EMBL" id="AUV81132.1"/>
    </source>
</evidence>
<dbReference type="AlphaFoldDB" id="A0A2I8VGS9"/>
<dbReference type="Pfam" id="PF24336">
    <property type="entry name" value="DUF7504"/>
    <property type="match status" value="1"/>
</dbReference>
<sequence>MSVEPHPDGGAPVDGYGFAPNLPVSPVARGTSLVVRGSAEADPSALAMRLLAPVTERDVGALLVETDDTQRGVTARWAAGTNVPRSRLAVVDCNGERRDSPDGLGGAGYVSRPSDLTGIGIKCAEVARSFVDGPRGRLRVGLDSVSTLLLYCDDVQAVYRFLHAFTGRIRTSGRLGVFVFNPEVHDPRVARVTSRPFDAAVDVRVGERGQREVRVDGVPGQTPAWTPL</sequence>
<protein>
    <recommendedName>
        <fullName evidence="3">Recombinase RecA</fullName>
    </recommendedName>
</protein>
<name>A0A2I8VGS9_9EURY</name>
<dbReference type="EMBL" id="CP026309">
    <property type="protein sequence ID" value="AUV81132.1"/>
    <property type="molecule type" value="Genomic_DNA"/>
</dbReference>